<comment type="caution">
    <text evidence="1">The sequence shown here is derived from an EMBL/GenBank/DDBJ whole genome shotgun (WGS) entry which is preliminary data.</text>
</comment>
<evidence type="ECO:0000313" key="2">
    <source>
        <dbReference type="Proteomes" id="UP000006247"/>
    </source>
</evidence>
<accession>C0E1W4</accession>
<name>C0E1W4_9CORY</name>
<dbReference type="HOGENOM" id="CLU_1545039_0_0_11"/>
<dbReference type="Proteomes" id="UP000006247">
    <property type="component" value="Unassembled WGS sequence"/>
</dbReference>
<dbReference type="AlphaFoldDB" id="C0E1W4"/>
<sequence>MAGVLWLLIVGLDRCCINAGSWSSAPEARAVGVGCLVPRRRKRKAPQGINLGEPKKYEAACACRSPVTQKSRSQARLFLPAKPFCENLASLLPKTILVKVTKNQIRSLEWGVTLGLYSFMRPASHNNAGVICVVYGGKEHWGYCSYAVLRVCYRFTTLRALQSGKPVRTNERQ</sequence>
<proteinExistence type="predicted"/>
<dbReference type="EMBL" id="ACEB01000016">
    <property type="protein sequence ID" value="EEG27443.1"/>
    <property type="molecule type" value="Genomic_DNA"/>
</dbReference>
<gene>
    <name evidence="1" type="ORF">CORMATOL_00968</name>
</gene>
<organism evidence="1 2">
    <name type="scientific">Corynebacterium matruchotii ATCC 33806</name>
    <dbReference type="NCBI Taxonomy" id="566549"/>
    <lineage>
        <taxon>Bacteria</taxon>
        <taxon>Bacillati</taxon>
        <taxon>Actinomycetota</taxon>
        <taxon>Actinomycetes</taxon>
        <taxon>Mycobacteriales</taxon>
        <taxon>Corynebacteriaceae</taxon>
        <taxon>Corynebacterium</taxon>
    </lineage>
</organism>
<reference evidence="1 2" key="1">
    <citation type="submission" date="2009-01" db="EMBL/GenBank/DDBJ databases">
        <authorList>
            <person name="Fulton L."/>
            <person name="Clifton S."/>
            <person name="Chinwalla A.T."/>
            <person name="Mitreva M."/>
            <person name="Sodergren E."/>
            <person name="Weinstock G."/>
            <person name="Clifton S."/>
            <person name="Dooling D.J."/>
            <person name="Fulton B."/>
            <person name="Minx P."/>
            <person name="Pepin K.H."/>
            <person name="Johnson M."/>
            <person name="Bhonagiri V."/>
            <person name="Nash W.E."/>
            <person name="Mardis E.R."/>
            <person name="Wilson R.K."/>
        </authorList>
    </citation>
    <scope>NUCLEOTIDE SEQUENCE [LARGE SCALE GENOMIC DNA]</scope>
    <source>
        <strain evidence="1 2">ATCC 33806</strain>
    </source>
</reference>
<evidence type="ECO:0000313" key="1">
    <source>
        <dbReference type="EMBL" id="EEG27443.1"/>
    </source>
</evidence>
<protein>
    <submittedName>
        <fullName evidence="1">Uncharacterized protein</fullName>
    </submittedName>
</protein>